<evidence type="ECO:0000256" key="1">
    <source>
        <dbReference type="SAM" id="MobiDB-lite"/>
    </source>
</evidence>
<feature type="chain" id="PRO_5039670870" evidence="2">
    <location>
        <begin position="21"/>
        <end position="321"/>
    </location>
</feature>
<comment type="caution">
    <text evidence="3">The sequence shown here is derived from an EMBL/GenBank/DDBJ whole genome shotgun (WGS) entry which is preliminary data.</text>
</comment>
<dbReference type="EMBL" id="SMKQ01000119">
    <property type="protein sequence ID" value="TDD42977.1"/>
    <property type="molecule type" value="Genomic_DNA"/>
</dbReference>
<feature type="signal peptide" evidence="2">
    <location>
        <begin position="1"/>
        <end position="20"/>
    </location>
</feature>
<organism evidence="3 4">
    <name type="scientific">Nonomuraea terrae</name>
    <dbReference type="NCBI Taxonomy" id="2530383"/>
    <lineage>
        <taxon>Bacteria</taxon>
        <taxon>Bacillati</taxon>
        <taxon>Actinomycetota</taxon>
        <taxon>Actinomycetes</taxon>
        <taxon>Streptosporangiales</taxon>
        <taxon>Streptosporangiaceae</taxon>
        <taxon>Nonomuraea</taxon>
    </lineage>
</organism>
<gene>
    <name evidence="3" type="ORF">E1286_29770</name>
</gene>
<feature type="region of interest" description="Disordered" evidence="1">
    <location>
        <begin position="24"/>
        <end position="51"/>
    </location>
</feature>
<evidence type="ECO:0000313" key="3">
    <source>
        <dbReference type="EMBL" id="TDD42977.1"/>
    </source>
</evidence>
<dbReference type="RefSeq" id="WP_132617758.1">
    <property type="nucleotide sequence ID" value="NZ_SMKQ01000119.1"/>
</dbReference>
<dbReference type="Proteomes" id="UP000295302">
    <property type="component" value="Unassembled WGS sequence"/>
</dbReference>
<proteinExistence type="predicted"/>
<name>A0A4V2YKJ2_9ACTN</name>
<protein>
    <submittedName>
        <fullName evidence="3">Uncharacterized protein</fullName>
    </submittedName>
</protein>
<evidence type="ECO:0000256" key="2">
    <source>
        <dbReference type="SAM" id="SignalP"/>
    </source>
</evidence>
<evidence type="ECO:0000313" key="4">
    <source>
        <dbReference type="Proteomes" id="UP000295302"/>
    </source>
</evidence>
<keyword evidence="4" id="KW-1185">Reference proteome</keyword>
<sequence>MAGPRLISSVLALATLTGVAACSSAGSSPAGGEQRISGVAGGGGAAPDASAGPVALTPEAYKSELGNLHEKMAGAITGLSRARGLKVLDQRMSRAEETLNDAVDTLDAVTPPAAVRAQHEAYVAGLRDFAGELGATAGKVGARDLCTSSAVLADLGEQLGALDEAGQELESAGDYPADIVSVKAADRQTRRLRNGSYISKGTLNGRGSLEINNGGTRDAVVTVVRGGGKVFSVYVRKKAKFKVAGVRDGSYRIFFTHGVDWDGKAKAFTRDCSFEKFEESVSFKTTYTATQIRWHDWRITLHAVDGGNARTSPVDPDDFPS</sequence>
<dbReference type="OrthoDB" id="3680722at2"/>
<keyword evidence="2" id="KW-0732">Signal</keyword>
<dbReference type="AlphaFoldDB" id="A0A4V2YKJ2"/>
<accession>A0A4V2YKJ2</accession>
<dbReference type="PROSITE" id="PS51257">
    <property type="entry name" value="PROKAR_LIPOPROTEIN"/>
    <property type="match status" value="1"/>
</dbReference>
<reference evidence="3 4" key="1">
    <citation type="submission" date="2019-03" db="EMBL/GenBank/DDBJ databases">
        <title>Draft genome sequences of novel Actinobacteria.</title>
        <authorList>
            <person name="Sahin N."/>
            <person name="Ay H."/>
            <person name="Saygin H."/>
        </authorList>
    </citation>
    <scope>NUCLEOTIDE SEQUENCE [LARGE SCALE GENOMIC DNA]</scope>
    <source>
        <strain evidence="3 4">CH32</strain>
    </source>
</reference>